<sequence>MKSSSFGASVAIVAVALGIGLTGCGSDTDTEATTTTSPTETTTETTSQPAPEMTVAEYIQQNNIVETPVHRGDPGAPTVELPIPPGWQSAGNRAPADAYDAFVYGDPTVPGQPSIIAYVVKLTGDVDPAKILEYAPAEIQRLPDYDGPTTGSPTQLGPLDATQIGGAYMKDDVLRAVGQMTAVMPVDDGLYVVQLNVESPGQPELVQQLTTATADIALRANIAP</sequence>
<gene>
    <name evidence="3" type="ORF">MPUL_12350</name>
</gene>
<evidence type="ECO:0000256" key="1">
    <source>
        <dbReference type="ARBA" id="ARBA00022729"/>
    </source>
</evidence>
<evidence type="ECO:0000313" key="4">
    <source>
        <dbReference type="Proteomes" id="UP000467252"/>
    </source>
</evidence>
<dbReference type="AlphaFoldDB" id="A0A7I7UFK0"/>
<evidence type="ECO:0000313" key="3">
    <source>
        <dbReference type="EMBL" id="BBY80077.1"/>
    </source>
</evidence>
<protein>
    <recommendedName>
        <fullName evidence="5">Lipoprotein LpqN</fullName>
    </recommendedName>
</protein>
<reference evidence="3 4" key="1">
    <citation type="journal article" date="2019" name="Emerg. Microbes Infect.">
        <title>Comprehensive subspecies identification of 175 nontuberculous mycobacteria species based on 7547 genomic profiles.</title>
        <authorList>
            <person name="Matsumoto Y."/>
            <person name="Kinjo T."/>
            <person name="Motooka D."/>
            <person name="Nabeya D."/>
            <person name="Jung N."/>
            <person name="Uechi K."/>
            <person name="Horii T."/>
            <person name="Iida T."/>
            <person name="Fujita J."/>
            <person name="Nakamura S."/>
        </authorList>
    </citation>
    <scope>NUCLEOTIDE SEQUENCE [LARGE SCALE GENOMIC DNA]</scope>
    <source>
        <strain evidence="3 4">JCM 6370</strain>
    </source>
</reference>
<proteinExistence type="predicted"/>
<evidence type="ECO:0008006" key="5">
    <source>
        <dbReference type="Google" id="ProtNLM"/>
    </source>
</evidence>
<keyword evidence="1" id="KW-0732">Signal</keyword>
<organism evidence="3 4">
    <name type="scientific">Mycolicibacterium pulveris</name>
    <name type="common">Mycobacterium pulveris</name>
    <dbReference type="NCBI Taxonomy" id="36813"/>
    <lineage>
        <taxon>Bacteria</taxon>
        <taxon>Bacillati</taxon>
        <taxon>Actinomycetota</taxon>
        <taxon>Actinomycetes</taxon>
        <taxon>Mycobacteriales</taxon>
        <taxon>Mycobacteriaceae</taxon>
        <taxon>Mycolicibacterium</taxon>
    </lineage>
</organism>
<dbReference type="InterPro" id="IPR019674">
    <property type="entry name" value="Lipoprotein_LpqN/LpqT-like"/>
</dbReference>
<dbReference type="Gene3D" id="3.40.1000.10">
    <property type="entry name" value="Mog1/PsbP, alpha/beta/alpha sandwich"/>
    <property type="match status" value="1"/>
</dbReference>
<keyword evidence="4" id="KW-1185">Reference proteome</keyword>
<feature type="region of interest" description="Disordered" evidence="2">
    <location>
        <begin position="23"/>
        <end position="50"/>
    </location>
</feature>
<accession>A0A7I7UFK0</accession>
<evidence type="ECO:0000256" key="2">
    <source>
        <dbReference type="SAM" id="MobiDB-lite"/>
    </source>
</evidence>
<dbReference type="Proteomes" id="UP000467252">
    <property type="component" value="Chromosome"/>
</dbReference>
<dbReference type="EMBL" id="AP022599">
    <property type="protein sequence ID" value="BBY80077.1"/>
    <property type="molecule type" value="Genomic_DNA"/>
</dbReference>
<name>A0A7I7UFK0_MYCPV</name>
<dbReference type="Pfam" id="PF10738">
    <property type="entry name" value="Lpp-LpqN"/>
    <property type="match status" value="1"/>
</dbReference>
<dbReference type="PROSITE" id="PS51257">
    <property type="entry name" value="PROKAR_LIPOPROTEIN"/>
    <property type="match status" value="1"/>
</dbReference>
<feature type="compositionally biased region" description="Low complexity" evidence="2">
    <location>
        <begin position="31"/>
        <end position="50"/>
    </location>
</feature>